<accession>A0A2M9A319</accession>
<reference evidence="4 5" key="1">
    <citation type="submission" date="2017-11" db="EMBL/GenBank/DDBJ databases">
        <title>Animal gut microbial communities from fecal samples from Wisconsin, USA.</title>
        <authorList>
            <person name="Neumann A."/>
        </authorList>
    </citation>
    <scope>NUCLEOTIDE SEQUENCE [LARGE SCALE GENOMIC DNA]</scope>
    <source>
        <strain evidence="4 5">UWS3</strain>
    </source>
</reference>
<sequence length="516" mass="57163">MYLCYDIRGIQSFIFRIPKLKYIIGGSALIDQFDRVTIPSLKCAGCELLYAGGGKGTFTCDGDAVSDSLKKMIMEEAHKIGLDIRFGLDEDYLEASRNATEVYPFIPESLEGQPCPTSGLYPVTNGDTHWVVKKRLYKRGEKTFRWYENDLLKSMQWPANLERYKDGQFFHNVSALAENGANDEDGRKGAKALGNRNRWAVICMDGNDMGSQLRKKSESLKGEAPEKMTALLRTMSQAIDCCSREATKAGILAVIDAWSGTKDDDGSLVGEDVVLPIRPIIVGGDDISVICHVSYAMLFVKTVIAKFNEFSKKTPEAWPATGGEITISAGVLFCPVSLPLHTAIDFAESLLASAKSRGRKTTVDGKPAEPCLDWEFVTDSVIDSPAARRQRELMFHDKDLNMTIKLTQRPYTLKDYETVVEPLVSRYAAKSEGDAAGIARSQLHKVLPAMRKGFYDRLAFVASIAKRHNLAQDLAESGYELGGRSCWKDEGDTRSTPVIDAIQLCEENVRMKKETA</sequence>
<evidence type="ECO:0000256" key="1">
    <source>
        <dbReference type="ARBA" id="ARBA00022741"/>
    </source>
</evidence>
<dbReference type="Proteomes" id="UP000231134">
    <property type="component" value="Unassembled WGS sequence"/>
</dbReference>
<dbReference type="Pfam" id="PF22335">
    <property type="entry name" value="Cas10-Cmr2_palm2"/>
    <property type="match status" value="1"/>
</dbReference>
<dbReference type="InterPro" id="IPR054767">
    <property type="entry name" value="Cas10-Cmr2_palm2"/>
</dbReference>
<feature type="domain" description="Cas10/Cmr2 second palm" evidence="3">
    <location>
        <begin position="199"/>
        <end position="360"/>
    </location>
</feature>
<evidence type="ECO:0000313" key="4">
    <source>
        <dbReference type="EMBL" id="PJJ40110.1"/>
    </source>
</evidence>
<evidence type="ECO:0000313" key="5">
    <source>
        <dbReference type="Proteomes" id="UP000231134"/>
    </source>
</evidence>
<dbReference type="Gene3D" id="3.30.70.270">
    <property type="match status" value="1"/>
</dbReference>
<gene>
    <name evidence="4" type="ORF">BGX16_0016</name>
</gene>
<protein>
    <recommendedName>
        <fullName evidence="3">Cas10/Cmr2 second palm domain-containing protein</fullName>
    </recommendedName>
</protein>
<comment type="caution">
    <text evidence="4">The sequence shown here is derived from an EMBL/GenBank/DDBJ whole genome shotgun (WGS) entry which is preliminary data.</text>
</comment>
<dbReference type="GO" id="GO:0000166">
    <property type="term" value="F:nucleotide binding"/>
    <property type="evidence" value="ECO:0007669"/>
    <property type="project" value="UniProtKB-KW"/>
</dbReference>
<dbReference type="AlphaFoldDB" id="A0A2M9A319"/>
<organism evidence="4 5">
    <name type="scientific">Hallerella succinigenes</name>
    <dbReference type="NCBI Taxonomy" id="1896222"/>
    <lineage>
        <taxon>Bacteria</taxon>
        <taxon>Pseudomonadati</taxon>
        <taxon>Fibrobacterota</taxon>
        <taxon>Fibrobacteria</taxon>
        <taxon>Fibrobacterales</taxon>
        <taxon>Fibrobacteraceae</taxon>
        <taxon>Hallerella</taxon>
    </lineage>
</organism>
<evidence type="ECO:0000259" key="3">
    <source>
        <dbReference type="Pfam" id="PF22335"/>
    </source>
</evidence>
<keyword evidence="2" id="KW-0051">Antiviral defense</keyword>
<name>A0A2M9A319_9BACT</name>
<proteinExistence type="predicted"/>
<keyword evidence="1" id="KW-0547">Nucleotide-binding</keyword>
<dbReference type="GO" id="GO:0051607">
    <property type="term" value="P:defense response to virus"/>
    <property type="evidence" value="ECO:0007669"/>
    <property type="project" value="UniProtKB-KW"/>
</dbReference>
<dbReference type="OrthoDB" id="442064at2"/>
<evidence type="ECO:0000256" key="2">
    <source>
        <dbReference type="ARBA" id="ARBA00023118"/>
    </source>
</evidence>
<dbReference type="EMBL" id="PGEX01000001">
    <property type="protein sequence ID" value="PJJ40110.1"/>
    <property type="molecule type" value="Genomic_DNA"/>
</dbReference>
<dbReference type="RefSeq" id="WP_100424235.1">
    <property type="nucleotide sequence ID" value="NZ_PGEX01000001.1"/>
</dbReference>
<keyword evidence="5" id="KW-1185">Reference proteome</keyword>
<dbReference type="InterPro" id="IPR043128">
    <property type="entry name" value="Rev_trsase/Diguanyl_cyclase"/>
</dbReference>